<accession>A0A927FT45</accession>
<proteinExistence type="predicted"/>
<feature type="domain" description="HPt" evidence="2">
    <location>
        <begin position="30"/>
        <end position="124"/>
    </location>
</feature>
<dbReference type="InterPro" id="IPR036641">
    <property type="entry name" value="HPT_dom_sf"/>
</dbReference>
<dbReference type="RefSeq" id="WP_191772359.1">
    <property type="nucleotide sequence ID" value="NZ_JACYFU010000001.1"/>
</dbReference>
<comment type="caution">
    <text evidence="3">The sequence shown here is derived from an EMBL/GenBank/DDBJ whole genome shotgun (WGS) entry which is preliminary data.</text>
</comment>
<organism evidence="3 4">
    <name type="scientific">Devosia oryzisoli</name>
    <dbReference type="NCBI Taxonomy" id="2774138"/>
    <lineage>
        <taxon>Bacteria</taxon>
        <taxon>Pseudomonadati</taxon>
        <taxon>Pseudomonadota</taxon>
        <taxon>Alphaproteobacteria</taxon>
        <taxon>Hyphomicrobiales</taxon>
        <taxon>Devosiaceae</taxon>
        <taxon>Devosia</taxon>
    </lineage>
</organism>
<protein>
    <submittedName>
        <fullName evidence="3">Hpt domain-containing protein</fullName>
    </submittedName>
</protein>
<dbReference type="InterPro" id="IPR008207">
    <property type="entry name" value="Sig_transdc_His_kin_Hpt_dom"/>
</dbReference>
<name>A0A927FT45_9HYPH</name>
<dbReference type="Gene3D" id="1.20.120.160">
    <property type="entry name" value="HPT domain"/>
    <property type="match status" value="1"/>
</dbReference>
<gene>
    <name evidence="3" type="ORF">IC608_02025</name>
</gene>
<dbReference type="Pfam" id="PF01627">
    <property type="entry name" value="Hpt"/>
    <property type="match status" value="1"/>
</dbReference>
<keyword evidence="1" id="KW-0902">Two-component regulatory system</keyword>
<reference evidence="3" key="1">
    <citation type="submission" date="2020-09" db="EMBL/GenBank/DDBJ databases">
        <title>Genome seq and assembly of Devosia sp.</title>
        <authorList>
            <person name="Chhetri G."/>
        </authorList>
    </citation>
    <scope>NUCLEOTIDE SEQUENCE</scope>
    <source>
        <strain evidence="3">PTR5</strain>
    </source>
</reference>
<evidence type="ECO:0000313" key="3">
    <source>
        <dbReference type="EMBL" id="MBD8064253.1"/>
    </source>
</evidence>
<sequence length="131" mass="14331">MAQRAAVEAFVPGTEQRDVRPIDLVHLAGQCLGDENLEIEILRMYDATVATYLERLRLALTVDDLLLNLHSIKGASSGVGAFSVADLAKDLETELLAHRPIAPERIDDLGMAVEEVRGYIATLLARQPIEP</sequence>
<dbReference type="GO" id="GO:0000160">
    <property type="term" value="P:phosphorelay signal transduction system"/>
    <property type="evidence" value="ECO:0007669"/>
    <property type="project" value="UniProtKB-KW"/>
</dbReference>
<dbReference type="EMBL" id="JACYFU010000001">
    <property type="protein sequence ID" value="MBD8064253.1"/>
    <property type="molecule type" value="Genomic_DNA"/>
</dbReference>
<dbReference type="AlphaFoldDB" id="A0A927FT45"/>
<dbReference type="SMART" id="SM00073">
    <property type="entry name" value="HPT"/>
    <property type="match status" value="1"/>
</dbReference>
<evidence type="ECO:0000313" key="4">
    <source>
        <dbReference type="Proteomes" id="UP000654108"/>
    </source>
</evidence>
<dbReference type="SUPFAM" id="SSF47226">
    <property type="entry name" value="Histidine-containing phosphotransfer domain, HPT domain"/>
    <property type="match status" value="1"/>
</dbReference>
<dbReference type="GO" id="GO:0004672">
    <property type="term" value="F:protein kinase activity"/>
    <property type="evidence" value="ECO:0007669"/>
    <property type="project" value="UniProtKB-ARBA"/>
</dbReference>
<dbReference type="Proteomes" id="UP000654108">
    <property type="component" value="Unassembled WGS sequence"/>
</dbReference>
<evidence type="ECO:0000256" key="1">
    <source>
        <dbReference type="ARBA" id="ARBA00023012"/>
    </source>
</evidence>
<keyword evidence="4" id="KW-1185">Reference proteome</keyword>
<evidence type="ECO:0000259" key="2">
    <source>
        <dbReference type="SMART" id="SM00073"/>
    </source>
</evidence>